<sequence>MAHAPPLNIYAVGAMSSVLVIYAWLKSPIKYKWAAENRISPKADLAWRNSAQKWLDNN</sequence>
<dbReference type="EMBL" id="LGST01000022">
    <property type="protein sequence ID" value="KND99694.1"/>
    <property type="molecule type" value="Genomic_DNA"/>
</dbReference>
<comment type="caution">
    <text evidence="2">The sequence shown here is derived from an EMBL/GenBank/DDBJ whole genome shotgun (WGS) entry which is preliminary data.</text>
</comment>
<protein>
    <submittedName>
        <fullName evidence="2">Uncharacterized protein</fullName>
    </submittedName>
</protein>
<name>A0A0L0P0B9_CANAR</name>
<keyword evidence="1" id="KW-1133">Transmembrane helix</keyword>
<dbReference type="VEuPathDB" id="FungiDB:QG37_03489"/>
<dbReference type="Proteomes" id="UP000037122">
    <property type="component" value="Unassembled WGS sequence"/>
</dbReference>
<organism evidence="2 3">
    <name type="scientific">Candidozyma auris</name>
    <name type="common">Yeast</name>
    <name type="synonym">Candida auris</name>
    <dbReference type="NCBI Taxonomy" id="498019"/>
    <lineage>
        <taxon>Eukaryota</taxon>
        <taxon>Fungi</taxon>
        <taxon>Dikarya</taxon>
        <taxon>Ascomycota</taxon>
        <taxon>Saccharomycotina</taxon>
        <taxon>Pichiomycetes</taxon>
        <taxon>Metschnikowiaceae</taxon>
        <taxon>Candidozyma</taxon>
    </lineage>
</organism>
<reference evidence="3" key="1">
    <citation type="journal article" date="2015" name="BMC Genomics">
        <title>Draft genome of a commonly misdiagnosed multidrug resistant pathogen Candida auris.</title>
        <authorList>
            <person name="Chatterjee S."/>
            <person name="Alampalli S.V."/>
            <person name="Nageshan R.K."/>
            <person name="Chettiar S.T."/>
            <person name="Joshi S."/>
            <person name="Tatu U.S."/>
        </authorList>
    </citation>
    <scope>NUCLEOTIDE SEQUENCE [LARGE SCALE GENOMIC DNA]</scope>
    <source>
        <strain evidence="3">6684</strain>
    </source>
</reference>
<dbReference type="AlphaFoldDB" id="A0A0L0P0B9"/>
<proteinExistence type="predicted"/>
<feature type="transmembrane region" description="Helical" evidence="1">
    <location>
        <begin position="6"/>
        <end position="25"/>
    </location>
</feature>
<evidence type="ECO:0000313" key="2">
    <source>
        <dbReference type="EMBL" id="KND99694.1"/>
    </source>
</evidence>
<keyword evidence="1" id="KW-0472">Membrane</keyword>
<keyword evidence="1" id="KW-0812">Transmembrane</keyword>
<evidence type="ECO:0000256" key="1">
    <source>
        <dbReference type="SAM" id="Phobius"/>
    </source>
</evidence>
<evidence type="ECO:0000313" key="3">
    <source>
        <dbReference type="Proteomes" id="UP000037122"/>
    </source>
</evidence>
<gene>
    <name evidence="2" type="ORF">QG37_03489</name>
</gene>
<accession>A0A0L0P0B9</accession>